<evidence type="ECO:0000313" key="4">
    <source>
        <dbReference type="EMBL" id="TFH67493.1"/>
    </source>
</evidence>
<feature type="domain" description="OmpA-like" evidence="3">
    <location>
        <begin position="224"/>
        <end position="343"/>
    </location>
</feature>
<dbReference type="OrthoDB" id="7028389at2"/>
<keyword evidence="2" id="KW-0732">Signal</keyword>
<accession>A0A4Y8UJI8</accession>
<dbReference type="Pfam" id="PF04773">
    <property type="entry name" value="FecR"/>
    <property type="match status" value="1"/>
</dbReference>
<dbReference type="InterPro" id="IPR006860">
    <property type="entry name" value="FecR"/>
</dbReference>
<keyword evidence="1" id="KW-0472">Membrane</keyword>
<protein>
    <recommendedName>
        <fullName evidence="3">OmpA-like domain-containing protein</fullName>
    </recommendedName>
</protein>
<dbReference type="GO" id="GO:0016020">
    <property type="term" value="C:membrane"/>
    <property type="evidence" value="ECO:0007669"/>
    <property type="project" value="UniProtKB-UniRule"/>
</dbReference>
<sequence length="343" mass="36041">MCLLNRAQLFAVKLLLSCAVLVFAAASTSALAQSEVGLFKTLAGVVQVQRAGASAEAQVGAPVYAADVIVSGAESSFGITLQDNTVLSGGAESEVRLDNFRFDRRRRAGNLQATINRGSLAAVSGHLSKSAPDSMRFKTATMTLGVRGTEFLIEVGDSGAADYAGDNVVLLPDLGGGVGNILVEADGGSVEMSQPYEIVEVDAAGKISSFIGDKLAIIGRFCGLLDALPPRSKIYLFYTDDDGAVAAESLGMLKALLSDIKLRKAPELEIAGYTDTVGSEPDNDAESQRRAERFALKLAAEIEQAGIEAVSTEVIGRGERSLLVATADEVAEARNRRIEVILR</sequence>
<gene>
    <name evidence="4" type="ORF">E3W66_08370</name>
</gene>
<keyword evidence="5" id="KW-1185">Reference proteome</keyword>
<dbReference type="CDD" id="cd07185">
    <property type="entry name" value="OmpA_C-like"/>
    <property type="match status" value="1"/>
</dbReference>
<feature type="signal peptide" evidence="2">
    <location>
        <begin position="1"/>
        <end position="32"/>
    </location>
</feature>
<dbReference type="AlphaFoldDB" id="A0A4Y8UJI8"/>
<dbReference type="PANTHER" id="PTHR38731">
    <property type="entry name" value="LIPL45-RELATED LIPOPROTEIN-RELATED"/>
    <property type="match status" value="1"/>
</dbReference>
<dbReference type="EMBL" id="SPIA01000003">
    <property type="protein sequence ID" value="TFH67493.1"/>
    <property type="molecule type" value="Genomic_DNA"/>
</dbReference>
<dbReference type="SUPFAM" id="SSF103088">
    <property type="entry name" value="OmpA-like"/>
    <property type="match status" value="1"/>
</dbReference>
<evidence type="ECO:0000256" key="2">
    <source>
        <dbReference type="SAM" id="SignalP"/>
    </source>
</evidence>
<reference evidence="4 5" key="1">
    <citation type="submission" date="2019-03" db="EMBL/GenBank/DDBJ databases">
        <title>Draft genome of Gammaproteobacteria bacterium LSUCC0057, a member of the SAR92 clade.</title>
        <authorList>
            <person name="Lanclos V.C."/>
            <person name="Doiron C."/>
            <person name="Henson M.W."/>
            <person name="Thrash J.C."/>
        </authorList>
    </citation>
    <scope>NUCLEOTIDE SEQUENCE [LARGE SCALE GENOMIC DNA]</scope>
    <source>
        <strain evidence="4 5">LSUCC0057</strain>
    </source>
</reference>
<evidence type="ECO:0000259" key="3">
    <source>
        <dbReference type="PROSITE" id="PS51123"/>
    </source>
</evidence>
<dbReference type="Proteomes" id="UP000298133">
    <property type="component" value="Unassembled WGS sequence"/>
</dbReference>
<dbReference type="InterPro" id="IPR006665">
    <property type="entry name" value="OmpA-like"/>
</dbReference>
<feature type="chain" id="PRO_5021212606" description="OmpA-like domain-containing protein" evidence="2">
    <location>
        <begin position="33"/>
        <end position="343"/>
    </location>
</feature>
<dbReference type="Gene3D" id="3.30.1330.60">
    <property type="entry name" value="OmpA-like domain"/>
    <property type="match status" value="1"/>
</dbReference>
<dbReference type="PROSITE" id="PS51123">
    <property type="entry name" value="OMPA_2"/>
    <property type="match status" value="1"/>
</dbReference>
<name>A0A4Y8UJI8_9GAMM</name>
<evidence type="ECO:0000313" key="5">
    <source>
        <dbReference type="Proteomes" id="UP000298133"/>
    </source>
</evidence>
<evidence type="ECO:0000256" key="1">
    <source>
        <dbReference type="PROSITE-ProRule" id="PRU00473"/>
    </source>
</evidence>
<dbReference type="InterPro" id="IPR036737">
    <property type="entry name" value="OmpA-like_sf"/>
</dbReference>
<comment type="caution">
    <text evidence="4">The sequence shown here is derived from an EMBL/GenBank/DDBJ whole genome shotgun (WGS) entry which is preliminary data.</text>
</comment>
<organism evidence="4 5">
    <name type="scientific">Gammaproteobacteria bacterium LSUCC0057</name>
    <dbReference type="NCBI Taxonomy" id="2559237"/>
    <lineage>
        <taxon>Bacteria</taxon>
        <taxon>Pseudomonadati</taxon>
        <taxon>Pseudomonadota</taxon>
        <taxon>Gammaproteobacteria</taxon>
        <taxon>Cellvibrionales</taxon>
        <taxon>Porticoccaceae</taxon>
        <taxon>SAR92 clade</taxon>
    </lineage>
</organism>
<proteinExistence type="predicted"/>